<dbReference type="PANTHER" id="PTHR48107">
    <property type="entry name" value="NADPH-DEPENDENT ALDEHYDE REDUCTASE-LIKE PROTEIN, CHLOROPLASTIC-RELATED"/>
    <property type="match status" value="1"/>
</dbReference>
<dbReference type="Gene3D" id="3.40.50.720">
    <property type="entry name" value="NAD(P)-binding Rossmann-like Domain"/>
    <property type="match status" value="1"/>
</dbReference>
<evidence type="ECO:0000256" key="1">
    <source>
        <dbReference type="ARBA" id="ARBA00006484"/>
    </source>
</evidence>
<accession>A0ABP0BHF6</accession>
<keyword evidence="4" id="KW-1185">Reference proteome</keyword>
<keyword evidence="2" id="KW-0560">Oxidoreductase</keyword>
<comment type="similarity">
    <text evidence="1">Belongs to the short-chain dehydrogenases/reductases (SDR) family.</text>
</comment>
<dbReference type="InterPro" id="IPR002347">
    <property type="entry name" value="SDR_fam"/>
</dbReference>
<dbReference type="PANTHER" id="PTHR48107:SF7">
    <property type="entry name" value="RE15974P"/>
    <property type="match status" value="1"/>
</dbReference>
<protein>
    <recommendedName>
        <fullName evidence="5">Short chain type dehydrogenase</fullName>
    </recommendedName>
</protein>
<dbReference type="Proteomes" id="UP001642482">
    <property type="component" value="Unassembled WGS sequence"/>
</dbReference>
<dbReference type="EMBL" id="CAWUHD010000029">
    <property type="protein sequence ID" value="CAK7218951.1"/>
    <property type="molecule type" value="Genomic_DNA"/>
</dbReference>
<dbReference type="PRINTS" id="PR00080">
    <property type="entry name" value="SDRFAMILY"/>
</dbReference>
<proteinExistence type="inferred from homology"/>
<organism evidence="3 4">
    <name type="scientific">Sporothrix eucalyptigena</name>
    <dbReference type="NCBI Taxonomy" id="1812306"/>
    <lineage>
        <taxon>Eukaryota</taxon>
        <taxon>Fungi</taxon>
        <taxon>Dikarya</taxon>
        <taxon>Ascomycota</taxon>
        <taxon>Pezizomycotina</taxon>
        <taxon>Sordariomycetes</taxon>
        <taxon>Sordariomycetidae</taxon>
        <taxon>Ophiostomatales</taxon>
        <taxon>Ophiostomataceae</taxon>
        <taxon>Sporothrix</taxon>
    </lineage>
</organism>
<dbReference type="InterPro" id="IPR036291">
    <property type="entry name" value="NAD(P)-bd_dom_sf"/>
</dbReference>
<dbReference type="CDD" id="cd05233">
    <property type="entry name" value="SDR_c"/>
    <property type="match status" value="1"/>
</dbReference>
<reference evidence="3 4" key="1">
    <citation type="submission" date="2024-01" db="EMBL/GenBank/DDBJ databases">
        <authorList>
            <person name="Allen C."/>
            <person name="Tagirdzhanova G."/>
        </authorList>
    </citation>
    <scope>NUCLEOTIDE SEQUENCE [LARGE SCALE GENOMIC DNA]</scope>
</reference>
<evidence type="ECO:0008006" key="5">
    <source>
        <dbReference type="Google" id="ProtNLM"/>
    </source>
</evidence>
<name>A0ABP0BHF6_9PEZI</name>
<dbReference type="SUPFAM" id="SSF51735">
    <property type="entry name" value="NAD(P)-binding Rossmann-fold domains"/>
    <property type="match status" value="1"/>
</dbReference>
<evidence type="ECO:0000313" key="3">
    <source>
        <dbReference type="EMBL" id="CAK7218951.1"/>
    </source>
</evidence>
<comment type="caution">
    <text evidence="3">The sequence shown here is derived from an EMBL/GenBank/DDBJ whole genome shotgun (WGS) entry which is preliminary data.</text>
</comment>
<dbReference type="Pfam" id="PF13561">
    <property type="entry name" value="adh_short_C2"/>
    <property type="match status" value="1"/>
</dbReference>
<evidence type="ECO:0000256" key="2">
    <source>
        <dbReference type="ARBA" id="ARBA00023002"/>
    </source>
</evidence>
<sequence>MASPTTTTEPVPQTLFDKVAIVSGSSSGIGRAIAHELSAHGARVVINYPFESLRAEAEVAAEGLPAPHVLVEAGLRTVEGPHRLVDAAVSAFGRVDVLVNNAGVAINLPFEEQTLEHWDDIVNLNGRGMFLLTQSVLPHLTKGSGRIVNIVSVSSRGPPPLQTLYVGSKGMVDSFTRVWAQELPPKYGCTVNAVSPGPVETPAFTSLGPEVMEVLQPNISRTPVAPRMAKPEEIAHAVAFLCEERARWVNGAHLFVNGGLVIQ</sequence>
<dbReference type="PRINTS" id="PR00081">
    <property type="entry name" value="GDHRDH"/>
</dbReference>
<evidence type="ECO:0000313" key="4">
    <source>
        <dbReference type="Proteomes" id="UP001642482"/>
    </source>
</evidence>
<gene>
    <name evidence="3" type="ORF">SEUCBS140593_003728</name>
</gene>